<dbReference type="PANTHER" id="PTHR46609:SF8">
    <property type="entry name" value="YQAJ VIRAL RECOMBINASE DOMAIN-CONTAINING PROTEIN"/>
    <property type="match status" value="1"/>
</dbReference>
<keyword evidence="2" id="KW-1185">Reference proteome</keyword>
<dbReference type="InterPro" id="IPR011604">
    <property type="entry name" value="PDDEXK-like_dom_sf"/>
</dbReference>
<sequence>MKVQGYKEVPSMLTCTSPSSGINPVGKNNPGACFPKEPQIQDALQGKQNNWKDVDVSLDDAVLIENTTRTQSDSVRWHEERHKRITASYFGAIMTRQKTVNEPFMKKTFNRPNLQNQANVLWPFNPVFQYLGASPDGIICKDAWDMTISEAVRDLKGFFLIDDGDTIRLKKLISITFRCKASLRDLYI</sequence>
<evidence type="ECO:0000313" key="1">
    <source>
        <dbReference type="EMBL" id="WAR24343.1"/>
    </source>
</evidence>
<dbReference type="InterPro" id="IPR051703">
    <property type="entry name" value="NF-kappa-B_Signaling_Reg"/>
</dbReference>
<dbReference type="PANTHER" id="PTHR46609">
    <property type="entry name" value="EXONUCLEASE, PHAGE-TYPE/RECB, C-TERMINAL DOMAIN-CONTAINING PROTEIN"/>
    <property type="match status" value="1"/>
</dbReference>
<dbReference type="EMBL" id="CP111024">
    <property type="protein sequence ID" value="WAR24343.1"/>
    <property type="molecule type" value="Genomic_DNA"/>
</dbReference>
<proteinExistence type="predicted"/>
<evidence type="ECO:0008006" key="3">
    <source>
        <dbReference type="Google" id="ProtNLM"/>
    </source>
</evidence>
<name>A0ABY7FQ51_MYAAR</name>
<organism evidence="1 2">
    <name type="scientific">Mya arenaria</name>
    <name type="common">Soft-shell clam</name>
    <dbReference type="NCBI Taxonomy" id="6604"/>
    <lineage>
        <taxon>Eukaryota</taxon>
        <taxon>Metazoa</taxon>
        <taxon>Spiralia</taxon>
        <taxon>Lophotrochozoa</taxon>
        <taxon>Mollusca</taxon>
        <taxon>Bivalvia</taxon>
        <taxon>Autobranchia</taxon>
        <taxon>Heteroconchia</taxon>
        <taxon>Euheterodonta</taxon>
        <taxon>Imparidentia</taxon>
        <taxon>Neoheterodontei</taxon>
        <taxon>Myida</taxon>
        <taxon>Myoidea</taxon>
        <taxon>Myidae</taxon>
        <taxon>Mya</taxon>
    </lineage>
</organism>
<dbReference type="InterPro" id="IPR011335">
    <property type="entry name" value="Restrct_endonuc-II-like"/>
</dbReference>
<evidence type="ECO:0000313" key="2">
    <source>
        <dbReference type="Proteomes" id="UP001164746"/>
    </source>
</evidence>
<reference evidence="1" key="1">
    <citation type="submission" date="2022-11" db="EMBL/GenBank/DDBJ databases">
        <title>Centuries of genome instability and evolution in soft-shell clam transmissible cancer (bioRxiv).</title>
        <authorList>
            <person name="Hart S.F.M."/>
            <person name="Yonemitsu M.A."/>
            <person name="Giersch R.M."/>
            <person name="Beal B.F."/>
            <person name="Arriagada G."/>
            <person name="Davis B.W."/>
            <person name="Ostrander E.A."/>
            <person name="Goff S.P."/>
            <person name="Metzger M.J."/>
        </authorList>
    </citation>
    <scope>NUCLEOTIDE SEQUENCE</scope>
    <source>
        <strain evidence="1">MELC-2E11</strain>
        <tissue evidence="1">Siphon/mantle</tissue>
    </source>
</reference>
<protein>
    <recommendedName>
        <fullName evidence="3">Calpain catalytic domain-containing protein</fullName>
    </recommendedName>
</protein>
<dbReference type="SUPFAM" id="SSF52980">
    <property type="entry name" value="Restriction endonuclease-like"/>
    <property type="match status" value="1"/>
</dbReference>
<gene>
    <name evidence="1" type="ORF">MAR_038012</name>
</gene>
<dbReference type="Gene3D" id="3.90.320.10">
    <property type="match status" value="1"/>
</dbReference>
<accession>A0ABY7FQ51</accession>
<dbReference type="Proteomes" id="UP001164746">
    <property type="component" value="Chromosome 13"/>
</dbReference>